<keyword evidence="3" id="KW-1185">Reference proteome</keyword>
<feature type="region of interest" description="Disordered" evidence="1">
    <location>
        <begin position="88"/>
        <end position="127"/>
    </location>
</feature>
<dbReference type="Proteomes" id="UP000600080">
    <property type="component" value="Unassembled WGS sequence"/>
</dbReference>
<dbReference type="EMBL" id="BMND01000001">
    <property type="protein sequence ID" value="GGN32817.1"/>
    <property type="molecule type" value="Genomic_DNA"/>
</dbReference>
<gene>
    <name evidence="2" type="ORF">GCM10012285_03310</name>
</gene>
<proteinExistence type="predicted"/>
<organism evidence="2 3">
    <name type="scientific">Streptomyces kronopolitis</name>
    <dbReference type="NCBI Taxonomy" id="1612435"/>
    <lineage>
        <taxon>Bacteria</taxon>
        <taxon>Bacillati</taxon>
        <taxon>Actinomycetota</taxon>
        <taxon>Actinomycetes</taxon>
        <taxon>Kitasatosporales</taxon>
        <taxon>Streptomycetaceae</taxon>
        <taxon>Streptomyces</taxon>
    </lineage>
</organism>
<comment type="caution">
    <text evidence="2">The sequence shown here is derived from an EMBL/GenBank/DDBJ whole genome shotgun (WGS) entry which is preliminary data.</text>
</comment>
<evidence type="ECO:0000256" key="1">
    <source>
        <dbReference type="SAM" id="MobiDB-lite"/>
    </source>
</evidence>
<name>A0ABQ2IYL4_9ACTN</name>
<protein>
    <submittedName>
        <fullName evidence="2">Uncharacterized protein</fullName>
    </submittedName>
</protein>
<sequence length="127" mass="14688">MRGVKSDLFSVRGRSKQDRRARPATGDPGPCDRLREDVNAIFYQDRTGWQQRLLPPDSPAWPAVFCYFGLRQEGNRLDRRIQELLRCQVRDKASPPTTRHRASATTSPTPPPHGSTEPRCRWRQPRH</sequence>
<feature type="region of interest" description="Disordered" evidence="1">
    <location>
        <begin position="1"/>
        <end position="33"/>
    </location>
</feature>
<reference evidence="3" key="1">
    <citation type="journal article" date="2019" name="Int. J. Syst. Evol. Microbiol.">
        <title>The Global Catalogue of Microorganisms (GCM) 10K type strain sequencing project: providing services to taxonomists for standard genome sequencing and annotation.</title>
        <authorList>
            <consortium name="The Broad Institute Genomics Platform"/>
            <consortium name="The Broad Institute Genome Sequencing Center for Infectious Disease"/>
            <person name="Wu L."/>
            <person name="Ma J."/>
        </authorList>
    </citation>
    <scope>NUCLEOTIDE SEQUENCE [LARGE SCALE GENOMIC DNA]</scope>
    <source>
        <strain evidence="3">CGMCC 4.7323</strain>
    </source>
</reference>
<accession>A0ABQ2IYL4</accession>
<evidence type="ECO:0000313" key="3">
    <source>
        <dbReference type="Proteomes" id="UP000600080"/>
    </source>
</evidence>
<evidence type="ECO:0000313" key="2">
    <source>
        <dbReference type="EMBL" id="GGN32817.1"/>
    </source>
</evidence>